<accession>A0A8J2S0W5</accession>
<dbReference type="GO" id="GO:0005789">
    <property type="term" value="C:endoplasmic reticulum membrane"/>
    <property type="evidence" value="ECO:0007669"/>
    <property type="project" value="TreeGrafter"/>
</dbReference>
<protein>
    <recommendedName>
        <fullName evidence="2">Methyltransferase FkbM domain-containing protein</fullName>
    </recommendedName>
</protein>
<keyword evidence="1" id="KW-0472">Membrane</keyword>
<dbReference type="PANTHER" id="PTHR34009:SF2">
    <property type="entry name" value="PROTEIN STAR"/>
    <property type="match status" value="1"/>
</dbReference>
<proteinExistence type="predicted"/>
<evidence type="ECO:0000313" key="3">
    <source>
        <dbReference type="EMBL" id="CAH0109290.1"/>
    </source>
</evidence>
<evidence type="ECO:0000256" key="1">
    <source>
        <dbReference type="SAM" id="Phobius"/>
    </source>
</evidence>
<dbReference type="PANTHER" id="PTHR34009">
    <property type="entry name" value="PROTEIN STAR"/>
    <property type="match status" value="1"/>
</dbReference>
<name>A0A8J2S0W5_9CRUS</name>
<reference evidence="3" key="1">
    <citation type="submission" date="2021-11" db="EMBL/GenBank/DDBJ databases">
        <authorList>
            <person name="Schell T."/>
        </authorList>
    </citation>
    <scope>NUCLEOTIDE SEQUENCE</scope>
    <source>
        <strain evidence="3">M5</strain>
    </source>
</reference>
<feature type="transmembrane region" description="Helical" evidence="1">
    <location>
        <begin position="12"/>
        <end position="34"/>
    </location>
</feature>
<dbReference type="InterPro" id="IPR029063">
    <property type="entry name" value="SAM-dependent_MTases_sf"/>
</dbReference>
<keyword evidence="1" id="KW-1133">Transmembrane helix</keyword>
<feature type="domain" description="Methyltransferase FkbM" evidence="2">
    <location>
        <begin position="137"/>
        <end position="291"/>
    </location>
</feature>
<dbReference type="GO" id="GO:0005794">
    <property type="term" value="C:Golgi apparatus"/>
    <property type="evidence" value="ECO:0007669"/>
    <property type="project" value="TreeGrafter"/>
</dbReference>
<dbReference type="SUPFAM" id="SSF53335">
    <property type="entry name" value="S-adenosyl-L-methionine-dependent methyltransferases"/>
    <property type="match status" value="2"/>
</dbReference>
<dbReference type="EMBL" id="CAKKLH010000292">
    <property type="protein sequence ID" value="CAH0109290.1"/>
    <property type="molecule type" value="Genomic_DNA"/>
</dbReference>
<dbReference type="Pfam" id="PF05050">
    <property type="entry name" value="Methyltransf_21"/>
    <property type="match status" value="1"/>
</dbReference>
<organism evidence="3 4">
    <name type="scientific">Daphnia galeata</name>
    <dbReference type="NCBI Taxonomy" id="27404"/>
    <lineage>
        <taxon>Eukaryota</taxon>
        <taxon>Metazoa</taxon>
        <taxon>Ecdysozoa</taxon>
        <taxon>Arthropoda</taxon>
        <taxon>Crustacea</taxon>
        <taxon>Branchiopoda</taxon>
        <taxon>Diplostraca</taxon>
        <taxon>Cladocera</taxon>
        <taxon>Anomopoda</taxon>
        <taxon>Daphniidae</taxon>
        <taxon>Daphnia</taxon>
    </lineage>
</organism>
<evidence type="ECO:0000259" key="2">
    <source>
        <dbReference type="Pfam" id="PF05050"/>
    </source>
</evidence>
<sequence>MATLRSIRLFVIRNRSILISLGSIAFILMLILWLTTDSKHNSKQLKKKILYNLMEETKAIQQHVKDCTIEYANAHKLQQDHPCLLDIIRRQYLNKPSPAEVPLYLDYPNVKDPSAGQVTAVQRLLRNLTKGFFIESGAADGESFSNTLYLEREMNWTGLLVEPEPTSYKNLAKRNRKSWTLQNCLSLEKYPTEVSFDKTEITGKIIGSKVTQSELEKGKLANVQCFPLYSILLAHGQTWVDFFSLDVEGHELQVLKTIPWHKVNITLVVVEWEHVEEGYYAIVDYMKEQGYVNFGRIATPYARDVVFVKDFLDDLRFDYIDYDESASRKSNGITTKYNLLEESKHQSQHVKDCTLEYANTHRLQQDHPCVLDLIRKNFLKKPWGPEVPFDLHNPKTADPSAGQAKAIMRILRNQANGFFVECGASDGEFLSNTIYMERYKNWTGLLIEPDRGSYDSLLTRKRKATHVPACLSLETYPTEVSFKSVFQVGSIQEKSSWFENDPLITVHLDVEGHELKILKTIPWHKVDIKTLVVEWEHVDEGEAAIVTFMEESGFVNFGKIATPYARDIVFVKDFLSDLRYDYDD</sequence>
<keyword evidence="4" id="KW-1185">Reference proteome</keyword>
<dbReference type="GO" id="GO:0031902">
    <property type="term" value="C:late endosome membrane"/>
    <property type="evidence" value="ECO:0007669"/>
    <property type="project" value="TreeGrafter"/>
</dbReference>
<dbReference type="AlphaFoldDB" id="A0A8J2S0W5"/>
<dbReference type="Proteomes" id="UP000789390">
    <property type="component" value="Unassembled WGS sequence"/>
</dbReference>
<dbReference type="OrthoDB" id="6381097at2759"/>
<dbReference type="Gene3D" id="3.40.50.150">
    <property type="entry name" value="Vaccinia Virus protein VP39"/>
    <property type="match status" value="2"/>
</dbReference>
<dbReference type="InterPro" id="IPR006342">
    <property type="entry name" value="FkbM_mtfrase"/>
</dbReference>
<keyword evidence="1" id="KW-0812">Transmembrane</keyword>
<comment type="caution">
    <text evidence="3">The sequence shown here is derived from an EMBL/GenBank/DDBJ whole genome shotgun (WGS) entry which is preliminary data.</text>
</comment>
<dbReference type="GO" id="GO:0006888">
    <property type="term" value="P:endoplasmic reticulum to Golgi vesicle-mediated transport"/>
    <property type="evidence" value="ECO:0007669"/>
    <property type="project" value="TreeGrafter"/>
</dbReference>
<dbReference type="GO" id="GO:0016197">
    <property type="term" value="P:endosomal transport"/>
    <property type="evidence" value="ECO:0007669"/>
    <property type="project" value="TreeGrafter"/>
</dbReference>
<dbReference type="InterPro" id="IPR053202">
    <property type="entry name" value="EGF_Rcpt_Signaling_Reg"/>
</dbReference>
<gene>
    <name evidence="3" type="ORF">DGAL_LOCUS12762</name>
</gene>
<dbReference type="GO" id="GO:0005886">
    <property type="term" value="C:plasma membrane"/>
    <property type="evidence" value="ECO:0007669"/>
    <property type="project" value="TreeGrafter"/>
</dbReference>
<evidence type="ECO:0000313" key="4">
    <source>
        <dbReference type="Proteomes" id="UP000789390"/>
    </source>
</evidence>